<proteinExistence type="predicted"/>
<comment type="caution">
    <text evidence="2">The sequence shown here is derived from an EMBL/GenBank/DDBJ whole genome shotgun (WGS) entry which is preliminary data.</text>
</comment>
<evidence type="ECO:0000313" key="3">
    <source>
        <dbReference type="Proteomes" id="UP001356427"/>
    </source>
</evidence>
<keyword evidence="3" id="KW-1185">Reference proteome</keyword>
<evidence type="ECO:0000256" key="1">
    <source>
        <dbReference type="SAM" id="MobiDB-lite"/>
    </source>
</evidence>
<protein>
    <submittedName>
        <fullName evidence="2">Uncharacterized protein</fullName>
    </submittedName>
</protein>
<feature type="region of interest" description="Disordered" evidence="1">
    <location>
        <begin position="54"/>
        <end position="81"/>
    </location>
</feature>
<evidence type="ECO:0000313" key="2">
    <source>
        <dbReference type="EMBL" id="KAK6307504.1"/>
    </source>
</evidence>
<organism evidence="2 3">
    <name type="scientific">Coregonus suidteri</name>
    <dbReference type="NCBI Taxonomy" id="861788"/>
    <lineage>
        <taxon>Eukaryota</taxon>
        <taxon>Metazoa</taxon>
        <taxon>Chordata</taxon>
        <taxon>Craniata</taxon>
        <taxon>Vertebrata</taxon>
        <taxon>Euteleostomi</taxon>
        <taxon>Actinopterygii</taxon>
        <taxon>Neopterygii</taxon>
        <taxon>Teleostei</taxon>
        <taxon>Protacanthopterygii</taxon>
        <taxon>Salmoniformes</taxon>
        <taxon>Salmonidae</taxon>
        <taxon>Coregoninae</taxon>
        <taxon>Coregonus</taxon>
    </lineage>
</organism>
<sequence>MRELGIYFRHRCGKKRRGITTDPQPGRRPTTCGEYTERRVLSLPTTRAHQLTNQHVASAESSVVSQGVMAAGHRTRRDHPS</sequence>
<name>A0AAN8QIW2_9TELE</name>
<reference evidence="2 3" key="1">
    <citation type="submission" date="2021-04" db="EMBL/GenBank/DDBJ databases">
        <authorList>
            <person name="De Guttry C."/>
            <person name="Zahm M."/>
            <person name="Klopp C."/>
            <person name="Cabau C."/>
            <person name="Louis A."/>
            <person name="Berthelot C."/>
            <person name="Parey E."/>
            <person name="Roest Crollius H."/>
            <person name="Montfort J."/>
            <person name="Robinson-Rechavi M."/>
            <person name="Bucao C."/>
            <person name="Bouchez O."/>
            <person name="Gislard M."/>
            <person name="Lluch J."/>
            <person name="Milhes M."/>
            <person name="Lampietro C."/>
            <person name="Lopez Roques C."/>
            <person name="Donnadieu C."/>
            <person name="Braasch I."/>
            <person name="Desvignes T."/>
            <person name="Postlethwait J."/>
            <person name="Bobe J."/>
            <person name="Wedekind C."/>
            <person name="Guiguen Y."/>
        </authorList>
    </citation>
    <scope>NUCLEOTIDE SEQUENCE [LARGE SCALE GENOMIC DNA]</scope>
    <source>
        <strain evidence="2">Cs_M1</strain>
        <tissue evidence="2">Blood</tissue>
    </source>
</reference>
<accession>A0AAN8QIW2</accession>
<gene>
    <name evidence="2" type="ORF">J4Q44_G00226520</name>
</gene>
<dbReference type="AlphaFoldDB" id="A0AAN8QIW2"/>
<dbReference type="EMBL" id="JAGTTL010000020">
    <property type="protein sequence ID" value="KAK6307504.1"/>
    <property type="molecule type" value="Genomic_DNA"/>
</dbReference>
<dbReference type="Proteomes" id="UP001356427">
    <property type="component" value="Unassembled WGS sequence"/>
</dbReference>
<feature type="compositionally biased region" description="Polar residues" evidence="1">
    <location>
        <begin position="54"/>
        <end position="65"/>
    </location>
</feature>